<keyword evidence="2" id="KW-1185">Reference proteome</keyword>
<evidence type="ECO:0000313" key="2">
    <source>
        <dbReference type="Proteomes" id="UP000509510"/>
    </source>
</evidence>
<sequence>MALSNEAILTECPNPNSLVFSATWYHPTDCAKFTICSRCFEDHIRQTPFASRFPAERLEPRPDRACLFNTERMRILWSSLNTNGWDSVHQYMLHRDTIPNCQKKEGVKAGVPGSDQWYKLRNGEIPDFACCVACYEDVVCATPFADRFVLSPSDLEGNNNQGQVVMICDLSVKFIYRALIEQASRHDWNTFTTWAAARLRLPACESLRSLKCSSTIWYMPNPPLYGVFVCGACFHDGADLTPMAGGFLQAQIPLEKADEVWECVNSASVLPMAVAWSAACNRKNLSLWYNAAREISNYPPCTKDGIQNGIWYSMSGCPEFKICGRCFVGIIHSQGDVLARHFHQQPATDGSAYVCDFFINKTKRTLRYFEKLDEAVTLAKGQIFHDFIARVSPQPPCPTDGTSRNRRWYCSISDEDDGGATICESCYEEAIRGTTLANRLTLRERADECFCDAYSPRMRGIWGQACASNDMTVFGRALKERMQVYAMTVPRMRTILEVAKMRMNTQSTLMLSSVMLQGADNLVSASRPVGMQHDMYGNSQIGYHWETAAGAQGEMQFRQATSMGIAQTGDMAEMAQLGALWRQYE</sequence>
<dbReference type="GeneID" id="55996878"/>
<proteinExistence type="predicted"/>
<organism evidence="1 2">
    <name type="scientific">Talaromyces rugulosus</name>
    <name type="common">Penicillium rugulosum</name>
    <dbReference type="NCBI Taxonomy" id="121627"/>
    <lineage>
        <taxon>Eukaryota</taxon>
        <taxon>Fungi</taxon>
        <taxon>Dikarya</taxon>
        <taxon>Ascomycota</taxon>
        <taxon>Pezizomycotina</taxon>
        <taxon>Eurotiomycetes</taxon>
        <taxon>Eurotiomycetidae</taxon>
        <taxon>Eurotiales</taxon>
        <taxon>Trichocomaceae</taxon>
        <taxon>Talaromyces</taxon>
        <taxon>Talaromyces sect. Islandici</taxon>
    </lineage>
</organism>
<dbReference type="Proteomes" id="UP000509510">
    <property type="component" value="Chromosome V"/>
</dbReference>
<dbReference type="KEGG" id="trg:TRUGW13939_09395"/>
<evidence type="ECO:0000313" key="1">
    <source>
        <dbReference type="EMBL" id="QKX62236.1"/>
    </source>
</evidence>
<reference evidence="2" key="1">
    <citation type="submission" date="2020-06" db="EMBL/GenBank/DDBJ databases">
        <title>A chromosome-scale genome assembly of Talaromyces rugulosus W13939.</title>
        <authorList>
            <person name="Wang B."/>
            <person name="Guo L."/>
            <person name="Ye K."/>
            <person name="Wang L."/>
        </authorList>
    </citation>
    <scope>NUCLEOTIDE SEQUENCE [LARGE SCALE GENOMIC DNA]</scope>
    <source>
        <strain evidence="2">W13939</strain>
    </source>
</reference>
<dbReference type="AlphaFoldDB" id="A0A7H8R7N3"/>
<evidence type="ECO:0008006" key="3">
    <source>
        <dbReference type="Google" id="ProtNLM"/>
    </source>
</evidence>
<gene>
    <name evidence="1" type="ORF">TRUGW13939_09395</name>
</gene>
<dbReference type="OrthoDB" id="5324692at2759"/>
<dbReference type="EMBL" id="CP055902">
    <property type="protein sequence ID" value="QKX62236.1"/>
    <property type="molecule type" value="Genomic_DNA"/>
</dbReference>
<accession>A0A7H8R7N3</accession>
<dbReference type="RefSeq" id="XP_035348410.1">
    <property type="nucleotide sequence ID" value="XM_035492517.1"/>
</dbReference>
<protein>
    <recommendedName>
        <fullName evidence="3">Integral membrane protein</fullName>
    </recommendedName>
</protein>
<name>A0A7H8R7N3_TALRU</name>